<reference evidence="1 3" key="2">
    <citation type="journal article" date="2013" name="Nature">
        <title>Insights into bilaterian evolution from three spiralian genomes.</title>
        <authorList>
            <person name="Simakov O."/>
            <person name="Marletaz F."/>
            <person name="Cho S.J."/>
            <person name="Edsinger-Gonzales E."/>
            <person name="Havlak P."/>
            <person name="Hellsten U."/>
            <person name="Kuo D.H."/>
            <person name="Larsson T."/>
            <person name="Lv J."/>
            <person name="Arendt D."/>
            <person name="Savage R."/>
            <person name="Osoegawa K."/>
            <person name="de Jong P."/>
            <person name="Grimwood J."/>
            <person name="Chapman J.A."/>
            <person name="Shapiro H."/>
            <person name="Aerts A."/>
            <person name="Otillar R.P."/>
            <person name="Terry A.Y."/>
            <person name="Boore J.L."/>
            <person name="Grigoriev I.V."/>
            <person name="Lindberg D.R."/>
            <person name="Seaver E.C."/>
            <person name="Weisblat D.A."/>
            <person name="Putnam N.H."/>
            <person name="Rokhsar D.S."/>
        </authorList>
    </citation>
    <scope>NUCLEOTIDE SEQUENCE</scope>
</reference>
<dbReference type="InterPro" id="IPR013083">
    <property type="entry name" value="Znf_RING/FYVE/PHD"/>
</dbReference>
<sequence length="114" mass="13196">MSKILHSLEIGGFFGMHLTCSICLDKIVGNFAYLAGCLQGFFRACIDQWRKQHAHFSDPHPSLPSTPHLELQRSNFQVIEHFLNIMRCNVSIDQLFPPDKLIQQIYDFIFNEKT</sequence>
<dbReference type="AlphaFoldDB" id="T1F689"/>
<protein>
    <submittedName>
        <fullName evidence="1 2">Uncharacterized protein</fullName>
    </submittedName>
</protein>
<dbReference type="HOGENOM" id="CLU_2123726_0_0_1"/>
<reference evidence="2" key="3">
    <citation type="submission" date="2015-06" db="UniProtKB">
        <authorList>
            <consortium name="EnsemblMetazoa"/>
        </authorList>
    </citation>
    <scope>IDENTIFICATION</scope>
</reference>
<name>T1F689_HELRO</name>
<dbReference type="InParanoid" id="T1F689"/>
<dbReference type="RefSeq" id="XP_009017887.1">
    <property type="nucleotide sequence ID" value="XM_009019639.1"/>
</dbReference>
<dbReference type="EMBL" id="AMQM01004421">
    <property type="status" value="NOT_ANNOTATED_CDS"/>
    <property type="molecule type" value="Genomic_DNA"/>
</dbReference>
<reference evidence="3" key="1">
    <citation type="submission" date="2012-12" db="EMBL/GenBank/DDBJ databases">
        <authorList>
            <person name="Hellsten U."/>
            <person name="Grimwood J."/>
            <person name="Chapman J.A."/>
            <person name="Shapiro H."/>
            <person name="Aerts A."/>
            <person name="Otillar R.P."/>
            <person name="Terry A.Y."/>
            <person name="Boore J.L."/>
            <person name="Simakov O."/>
            <person name="Marletaz F."/>
            <person name="Cho S.-J."/>
            <person name="Edsinger-Gonzales E."/>
            <person name="Havlak P."/>
            <person name="Kuo D.-H."/>
            <person name="Larsson T."/>
            <person name="Lv J."/>
            <person name="Arendt D."/>
            <person name="Savage R."/>
            <person name="Osoegawa K."/>
            <person name="de Jong P."/>
            <person name="Lindberg D.R."/>
            <person name="Seaver E.C."/>
            <person name="Weisblat D.A."/>
            <person name="Putnam N.H."/>
            <person name="Grigoriev I.V."/>
            <person name="Rokhsar D.S."/>
        </authorList>
    </citation>
    <scope>NUCLEOTIDE SEQUENCE</scope>
</reference>
<keyword evidence="3" id="KW-1185">Reference proteome</keyword>
<dbReference type="Proteomes" id="UP000015101">
    <property type="component" value="Unassembled WGS sequence"/>
</dbReference>
<evidence type="ECO:0000313" key="2">
    <source>
        <dbReference type="EnsemblMetazoa" id="HelroP172986"/>
    </source>
</evidence>
<gene>
    <name evidence="2" type="primary">20204338</name>
    <name evidence="1" type="ORF">HELRODRAFT_172986</name>
</gene>
<dbReference type="EMBL" id="KB096551">
    <property type="protein sequence ID" value="ESO03951.1"/>
    <property type="molecule type" value="Genomic_DNA"/>
</dbReference>
<dbReference type="Gene3D" id="3.30.40.10">
    <property type="entry name" value="Zinc/RING finger domain, C3HC4 (zinc finger)"/>
    <property type="match status" value="1"/>
</dbReference>
<evidence type="ECO:0000313" key="1">
    <source>
        <dbReference type="EMBL" id="ESO03951.1"/>
    </source>
</evidence>
<dbReference type="CTD" id="20204338"/>
<organism evidence="2 3">
    <name type="scientific">Helobdella robusta</name>
    <name type="common">Californian leech</name>
    <dbReference type="NCBI Taxonomy" id="6412"/>
    <lineage>
        <taxon>Eukaryota</taxon>
        <taxon>Metazoa</taxon>
        <taxon>Spiralia</taxon>
        <taxon>Lophotrochozoa</taxon>
        <taxon>Annelida</taxon>
        <taxon>Clitellata</taxon>
        <taxon>Hirudinea</taxon>
        <taxon>Rhynchobdellida</taxon>
        <taxon>Glossiphoniidae</taxon>
        <taxon>Helobdella</taxon>
    </lineage>
</organism>
<dbReference type="GeneID" id="20204338"/>
<proteinExistence type="predicted"/>
<accession>T1F689</accession>
<evidence type="ECO:0000313" key="3">
    <source>
        <dbReference type="Proteomes" id="UP000015101"/>
    </source>
</evidence>
<dbReference type="EnsemblMetazoa" id="HelroT172986">
    <property type="protein sequence ID" value="HelroP172986"/>
    <property type="gene ID" value="HelroG172986"/>
</dbReference>
<dbReference type="SUPFAM" id="SSF57850">
    <property type="entry name" value="RING/U-box"/>
    <property type="match status" value="1"/>
</dbReference>
<dbReference type="KEGG" id="hro:HELRODRAFT_172986"/>